<comment type="caution">
    <text evidence="1">The sequence shown here is derived from an EMBL/GenBank/DDBJ whole genome shotgun (WGS) entry which is preliminary data.</text>
</comment>
<protein>
    <submittedName>
        <fullName evidence="1">Uncharacterized protein</fullName>
    </submittedName>
</protein>
<keyword evidence="2" id="KW-1185">Reference proteome</keyword>
<proteinExistence type="predicted"/>
<dbReference type="Proteomes" id="UP001465976">
    <property type="component" value="Unassembled WGS sequence"/>
</dbReference>
<gene>
    <name evidence="1" type="ORF">V5O48_017507</name>
</gene>
<evidence type="ECO:0000313" key="2">
    <source>
        <dbReference type="Proteomes" id="UP001465976"/>
    </source>
</evidence>
<reference evidence="1 2" key="1">
    <citation type="submission" date="2024-02" db="EMBL/GenBank/DDBJ databases">
        <title>A draft genome for the cacao thread blight pathogen Marasmius crinis-equi.</title>
        <authorList>
            <person name="Cohen S.P."/>
            <person name="Baruah I.K."/>
            <person name="Amoako-Attah I."/>
            <person name="Bukari Y."/>
            <person name="Meinhardt L.W."/>
            <person name="Bailey B.A."/>
        </authorList>
    </citation>
    <scope>NUCLEOTIDE SEQUENCE [LARGE SCALE GENOMIC DNA]</scope>
    <source>
        <strain evidence="1 2">GH-76</strain>
    </source>
</reference>
<sequence length="106" mass="12032">MNNGLWQLAGLSGSVLQILELAEVLWNGFLSLNTVHQGIEEPELQAEAHKGLTSNIPGELIDEWENMCTTWEQAPWLKCDIFNPFEVTEEYQSQAECLRELALDNK</sequence>
<name>A0ABR3ENR9_9AGAR</name>
<accession>A0ABR3ENR9</accession>
<organism evidence="1 2">
    <name type="scientific">Marasmius crinis-equi</name>
    <dbReference type="NCBI Taxonomy" id="585013"/>
    <lineage>
        <taxon>Eukaryota</taxon>
        <taxon>Fungi</taxon>
        <taxon>Dikarya</taxon>
        <taxon>Basidiomycota</taxon>
        <taxon>Agaricomycotina</taxon>
        <taxon>Agaricomycetes</taxon>
        <taxon>Agaricomycetidae</taxon>
        <taxon>Agaricales</taxon>
        <taxon>Marasmiineae</taxon>
        <taxon>Marasmiaceae</taxon>
        <taxon>Marasmius</taxon>
    </lineage>
</organism>
<evidence type="ECO:0000313" key="1">
    <source>
        <dbReference type="EMBL" id="KAL0564537.1"/>
    </source>
</evidence>
<dbReference type="EMBL" id="JBAHYK010002719">
    <property type="protein sequence ID" value="KAL0564537.1"/>
    <property type="molecule type" value="Genomic_DNA"/>
</dbReference>